<feature type="region of interest" description="Disordered" evidence="1">
    <location>
        <begin position="43"/>
        <end position="125"/>
    </location>
</feature>
<evidence type="ECO:0000313" key="3">
    <source>
        <dbReference type="Ensembl" id="ENSSGRP00000091289.1"/>
    </source>
</evidence>
<dbReference type="PANTHER" id="PTHR31840">
    <property type="entry name" value="COILED-COIL DOMAIN-CONTAINING PROTEIN 97"/>
    <property type="match status" value="1"/>
</dbReference>
<evidence type="ECO:0000313" key="4">
    <source>
        <dbReference type="Proteomes" id="UP000472262"/>
    </source>
</evidence>
<dbReference type="InterPro" id="IPR040233">
    <property type="entry name" value="CCD97-like_C"/>
</dbReference>
<feature type="domain" description="CCD97-like C-terminal" evidence="2">
    <location>
        <begin position="217"/>
        <end position="314"/>
    </location>
</feature>
<evidence type="ECO:0000259" key="2">
    <source>
        <dbReference type="Pfam" id="PF09747"/>
    </source>
</evidence>
<dbReference type="PANTHER" id="PTHR31840:SF1">
    <property type="entry name" value="COILED-COIL DOMAIN-CONTAINING PROTEIN 97"/>
    <property type="match status" value="1"/>
</dbReference>
<feature type="compositionally biased region" description="Basic and acidic residues" evidence="1">
    <location>
        <begin position="312"/>
        <end position="324"/>
    </location>
</feature>
<feature type="region of interest" description="Disordered" evidence="1">
    <location>
        <begin position="1"/>
        <end position="27"/>
    </location>
</feature>
<reference evidence="3" key="2">
    <citation type="submission" date="2025-09" db="UniProtKB">
        <authorList>
            <consortium name="Ensembl"/>
        </authorList>
    </citation>
    <scope>IDENTIFICATION</scope>
</reference>
<dbReference type="InParanoid" id="A0A672RQU2"/>
<sequence length="385" mass="44494">MWGEIEPCVKPQEDANMSSCGTSQRWTDSADVQKTALWGEIEPCIKPQEDENMSSCGTSQRWTDSADVQQKTALWGEIEPCTKPNTSDNCNEPAAQDRCPPETDLKEALNTTSSSPNQKDEPSSCLSSMIEAIAASGSPVKSQQLGEPDLTLEEKKKVLMDQYESKPLVFLERYQAHLKPEHTEAFSHLSSDCRVQYYCKEIQRRQSSTADRKRVRNHRYAALRALQKEGQYFSEEQMRVRDPLLYEQYIGQYLSEEEILQRSEEAMRSGSGGLADLLINSYQEKLIQNRLEEEQEREQCAAEESEEEECDEPRQAEWEPNAEEKAMLSEEFLSQMHQRFLDGKDDFNYNEVDENPDYDNLDIVSRDAEERYFDEDEEEEEDMMQ</sequence>
<organism evidence="3 4">
    <name type="scientific">Sinocyclocheilus grahami</name>
    <name type="common">Dianchi golden-line fish</name>
    <name type="synonym">Barbus grahami</name>
    <dbReference type="NCBI Taxonomy" id="75366"/>
    <lineage>
        <taxon>Eukaryota</taxon>
        <taxon>Metazoa</taxon>
        <taxon>Chordata</taxon>
        <taxon>Craniata</taxon>
        <taxon>Vertebrata</taxon>
        <taxon>Euteleostomi</taxon>
        <taxon>Actinopterygii</taxon>
        <taxon>Neopterygii</taxon>
        <taxon>Teleostei</taxon>
        <taxon>Ostariophysi</taxon>
        <taxon>Cypriniformes</taxon>
        <taxon>Cyprinidae</taxon>
        <taxon>Cyprininae</taxon>
        <taxon>Sinocyclocheilus</taxon>
    </lineage>
</organism>
<feature type="compositionally biased region" description="Acidic residues" evidence="1">
    <location>
        <begin position="372"/>
        <end position="385"/>
    </location>
</feature>
<feature type="region of interest" description="Disordered" evidence="1">
    <location>
        <begin position="346"/>
        <end position="385"/>
    </location>
</feature>
<dbReference type="FunCoup" id="A0A672RQU2">
    <property type="interactions" value="1145"/>
</dbReference>
<dbReference type="AlphaFoldDB" id="A0A672RQU2"/>
<dbReference type="Proteomes" id="UP000472262">
    <property type="component" value="Unassembled WGS sequence"/>
</dbReference>
<feature type="compositionally biased region" description="Polar residues" evidence="1">
    <location>
        <begin position="15"/>
        <end position="27"/>
    </location>
</feature>
<dbReference type="Pfam" id="PF09747">
    <property type="entry name" value="CCD97-like_C"/>
    <property type="match status" value="1"/>
</dbReference>
<feature type="region of interest" description="Disordered" evidence="1">
    <location>
        <begin position="294"/>
        <end position="324"/>
    </location>
</feature>
<keyword evidence="4" id="KW-1185">Reference proteome</keyword>
<gene>
    <name evidence="3" type="primary">ccdc97</name>
</gene>
<dbReference type="InterPro" id="IPR018613">
    <property type="entry name" value="Ccdc97-like"/>
</dbReference>
<name>A0A672RQU2_SINGR</name>
<feature type="compositionally biased region" description="Polar residues" evidence="1">
    <location>
        <begin position="53"/>
        <end position="72"/>
    </location>
</feature>
<proteinExistence type="predicted"/>
<protein>
    <submittedName>
        <fullName evidence="3">Coiled-coil domain containing 97</fullName>
    </submittedName>
</protein>
<dbReference type="OrthoDB" id="333176at2759"/>
<evidence type="ECO:0000256" key="1">
    <source>
        <dbReference type="SAM" id="MobiDB-lite"/>
    </source>
</evidence>
<dbReference type="OMA" id="CDELHEF"/>
<feature type="compositionally biased region" description="Acidic residues" evidence="1">
    <location>
        <begin position="294"/>
        <end position="311"/>
    </location>
</feature>
<feature type="compositionally biased region" description="Acidic residues" evidence="1">
    <location>
        <begin position="351"/>
        <end position="360"/>
    </location>
</feature>
<accession>A0A672RQU2</accession>
<dbReference type="Ensembl" id="ENSSGRT00000097166.1">
    <property type="protein sequence ID" value="ENSSGRP00000091289.1"/>
    <property type="gene ID" value="ENSSGRG00000045784.1"/>
</dbReference>
<reference evidence="3" key="1">
    <citation type="submission" date="2025-08" db="UniProtKB">
        <authorList>
            <consortium name="Ensembl"/>
        </authorList>
    </citation>
    <scope>IDENTIFICATION</scope>
</reference>